<evidence type="ECO:0000259" key="1">
    <source>
        <dbReference type="Pfam" id="PF13568"/>
    </source>
</evidence>
<reference evidence="2 3" key="1">
    <citation type="submission" date="2018-03" db="EMBL/GenBank/DDBJ databases">
        <title>Cross-interface Injection: A General Nanoliter Liquid Handling Method Applied to Single Cells Genome Amplification Automated Nanoliter Liquid Handling Applied to Single Cell Multiple Displacement Amplification.</title>
        <authorList>
            <person name="Yun J."/>
            <person name="Xu P."/>
            <person name="Xu J."/>
            <person name="Dai X."/>
            <person name="Wang Y."/>
            <person name="Zheng X."/>
            <person name="Cao C."/>
            <person name="Yi Q."/>
            <person name="Zhu Y."/>
            <person name="Wang L."/>
            <person name="Dong Z."/>
            <person name="Huang Y."/>
            <person name="Huang L."/>
            <person name="Du W."/>
        </authorList>
    </citation>
    <scope>NUCLEOTIDE SEQUENCE [LARGE SCALE GENOMIC DNA]</scope>
    <source>
        <strain evidence="2 3">Z-D1-2</strain>
    </source>
</reference>
<feature type="domain" description="Outer membrane protein beta-barrel" evidence="1">
    <location>
        <begin position="205"/>
        <end position="371"/>
    </location>
</feature>
<evidence type="ECO:0000313" key="3">
    <source>
        <dbReference type="Proteomes" id="UP000240608"/>
    </source>
</evidence>
<sequence>MRGCSMPSLKNKLDMKRINQIALVIALALLSLPGMAFNSKSDSSKLEGMSSVVSELNLGKVYSVRIFKNTTREELEEYKQDAAEKNITIVYENLQIVDGKIEAIKMKVNCNDGFSGVVTVTEIPASGIGFIRDYSEDAAVPFQIGKVFQNTPVTYSEMEAEVEEEEMEEESKSWGDQFEEGFDTAFNKESKVNKKNRKDRYSHEFEFLIGLNNYLNEDNQFPDNDNAVYSIDPITSWTYGINSVHEVKVNPYIRFNFQFGLQWYNFALADNKYQIVKGEQEVEFIDTSVTRPDINPDRSKMNITYLNVNFVPMIYTGKSSSSFRFGAGPYAGYRIGSKSKFKYDDDGKDKIKNNLHLNNWRYGLKAQIGWKGVDLFATYDLNPLFIENRGPELNAFSFGIIF</sequence>
<dbReference type="InterPro" id="IPR025665">
    <property type="entry name" value="Beta-barrel_OMP_2"/>
</dbReference>
<evidence type="ECO:0000313" key="2">
    <source>
        <dbReference type="EMBL" id="PTB95573.1"/>
    </source>
</evidence>
<dbReference type="Pfam" id="PF13568">
    <property type="entry name" value="OMP_b-brl_2"/>
    <property type="match status" value="1"/>
</dbReference>
<proteinExistence type="predicted"/>
<accession>A0A2T4DP32</accession>
<dbReference type="Proteomes" id="UP000240608">
    <property type="component" value="Unassembled WGS sequence"/>
</dbReference>
<name>A0A2T4DP32_9BACT</name>
<gene>
    <name evidence="2" type="ORF">C9994_11075</name>
</gene>
<protein>
    <recommendedName>
        <fullName evidence="1">Outer membrane protein beta-barrel domain-containing protein</fullName>
    </recommendedName>
</protein>
<dbReference type="EMBL" id="PYVU01000104">
    <property type="protein sequence ID" value="PTB95573.1"/>
    <property type="molecule type" value="Genomic_DNA"/>
</dbReference>
<comment type="caution">
    <text evidence="2">The sequence shown here is derived from an EMBL/GenBank/DDBJ whole genome shotgun (WGS) entry which is preliminary data.</text>
</comment>
<organism evidence="2 3">
    <name type="scientific">Marivirga lumbricoides</name>
    <dbReference type="NCBI Taxonomy" id="1046115"/>
    <lineage>
        <taxon>Bacteria</taxon>
        <taxon>Pseudomonadati</taxon>
        <taxon>Bacteroidota</taxon>
        <taxon>Cytophagia</taxon>
        <taxon>Cytophagales</taxon>
        <taxon>Marivirgaceae</taxon>
        <taxon>Marivirga</taxon>
    </lineage>
</organism>
<dbReference type="AlphaFoldDB" id="A0A2T4DP32"/>